<dbReference type="Pfam" id="PF18995">
    <property type="entry name" value="PRT6_C"/>
    <property type="match status" value="1"/>
</dbReference>
<feature type="region of interest" description="Disordered" evidence="11">
    <location>
        <begin position="14"/>
        <end position="44"/>
    </location>
</feature>
<dbReference type="GO" id="GO:0008270">
    <property type="term" value="F:zinc ion binding"/>
    <property type="evidence" value="ECO:0007669"/>
    <property type="project" value="UniProtKB-UniRule"/>
</dbReference>
<protein>
    <recommendedName>
        <fullName evidence="10">E3 ubiquitin-protein ligase</fullName>
        <ecNumber evidence="10">2.3.2.27</ecNumber>
    </recommendedName>
</protein>
<dbReference type="InterPro" id="IPR044046">
    <property type="entry name" value="E3_ligase_UBR-like_C"/>
</dbReference>
<sequence>MDLFARARSVIDHRGASAATRRPSHEQDAQDPDQDTTQDLQDRVRSGPQAKLRALLDEMLASASWGEKDHEGGEQRLLDELQACVLDVEGRQALERLPKRMCAYEFKPGDIAWNCKVCQVDETCVMCNDCFISSDHEDHEVFFYYTHSGGCCDCGDTEAWAPEGFCTRHKGAQDADPLSFLPPDLLVNSRECIGEVMKLVLDSVKEARFGSVINEDDLEVVRDKLGSESPERRYSVIVHYNELQTSQEFATALNKAHPAIAYQMLKIVGETSSQKQSTVRAKASREDVLELAASLHKHGIVTSIVSCEYKARVPLINSLLQWLASLATLSDGLCRLICEKMCAVESLEHSENSMEVDEADDYPMLRAVIMADSFLPKTESDALHSLLMALLADPLFKQAFAISFTSSYRQLYREFAAGVGSSTATILAFSVQFFNRATFVKKLVAEYDLLEVLVNSVLETLRKKDRTDFVDIAFEDTWNSMVRVLHPDYNQELDVWDVFAMGIQRSQGSTLRDVNVSALVLEAERAGYCIRHQRELSPFLSLPPETELTGRFELDVTSPVFVCRRYMSGLLDLRYVLQIEGISESFVLEKGGSRLAQFLLYLAYIQGACSEARRFGDHVEMESRGWVVTVEFVSTTSDVSSWVVSNAFKTAGGPEATRSPEAARHLIVKLAKPILEAYYFWLASAGKYFPPPDYQVGDTLRADQIETAVSCHFPLQRTLSQLIRALSDSANGLDTFLSMVQSRVLEDDESVWIHDADSPIGFWHRVHLIEPVLQAIVWDAQVHSGMWVRNGMSVINHSMNYGEPPFCARFRDLDLLLLQFSFQLLGVDWVMASIMERFDVEEWYDAAQSADAKEAELMVTECLALLSQLTSELPPKVIDGDAMRSLIPYLRREIVQRLCVGPCAHSDLSKIANEFFLSRENLFPTNFSGGPILDQILKEVCVEAGFSASSGTGDSSAPGGKFQYRLKPELYAEYNPTFVHLTRKQHESAHENWFQHRLRSSKKREQEQADGSPNNTHSTWLDYPIVNIFLPCPLGFRLSRISILHEDVRRLVYESLWRATTDAHSSLSVLSRAVHLFTLQLYVVEDVRYFQTMVPASDAEHFERERASRIADSFVEWIPQNQPSLYSDAEPRCAILHLLLKLNPWSTHGGSASMTKLDGDQKHEIGRGIDWLLHRLSRISPECRSVVEQHQVTEQESRDEAARKLGLAQRRKEAQMRAMRQMQQRQAAFAEQMKAMASETDAAGDEEPGVDGEREKYAQNGSDAVGNDSDVDMDESEDTMNDDTPAVECAMCHSVNSENSFMCYVGFAQCSPVLSRLNGGSHGHYLSTPMDEMHVGEDTPVHVRLCGHSVHHKCWESYHTSQFQRAITGGHHRHALNAVDVTKKEFLCPLCKSISNVLIPTTTDEVSIFLPAMKRRVSMDGSGERSMASVTQLEMVRWLEHAVGRDDQEHTAPLSDITSSADSNEDASAMLLEQKPASISSNDEDPSETLQLNKWLEDGLSSLCMAIHKVACGAMQKSQPERYTTSGCNALFHTLLCSFLDTNGTDQLREHLFLEAMRFLPLMLKHVSTRVPANASVAPADLYAKILHLLFYGGSDVLADGTVVLENEHPSTQTQTRKQSQWGKVRWPQKPLLLHHLGSVLMKGLLLAKNEEDAVFIVRLVVLARLVQTLLWHAVTRKEEFTNAMADDLAFSEENVALFIACFFEESARSVDANGGVHVNREEAAAQQLELLLEALVSKCDGAFEVEPIADKRQFLNVVACEVVPLAKVATFMVQSLTTRATPQHCSGTTAASKPIFITQEDVLAVGFVKMSALQVHDHGENSNREQTALTQLVFGWVHRFKGAYEEMNDPHAVLPQWLTTANVDRTPKLVLPSVLRRDLHTMHSTISVFCSGANRTRYLRSLPRPYVKFYSELAKRRCHACHQFPARPAVCLVCGMLLCAANTCPSIHLDKGGYPDEANPGACTVHAKKCGRGSGMFLLVLEGAVLLVYWKLAAYVGSLYVDEYGEEFGERNRELSKGRPLYLNEERRERLLRLWLRHEIPNEVVKIQNSSERVIRNSHY</sequence>
<keyword evidence="3 10" id="KW-0808">Transferase</keyword>
<dbReference type="GO" id="GO:0000151">
    <property type="term" value="C:ubiquitin ligase complex"/>
    <property type="evidence" value="ECO:0007669"/>
    <property type="project" value="TreeGrafter"/>
</dbReference>
<evidence type="ECO:0000256" key="2">
    <source>
        <dbReference type="ARBA" id="ARBA00004906"/>
    </source>
</evidence>
<evidence type="ECO:0000256" key="9">
    <source>
        <dbReference type="PROSITE-ProRule" id="PRU00508"/>
    </source>
</evidence>
<evidence type="ECO:0000313" key="13">
    <source>
        <dbReference type="EMBL" id="KAG7385050.1"/>
    </source>
</evidence>
<dbReference type="PANTHER" id="PTHR21497">
    <property type="entry name" value="UBIQUITIN LIGASE E3 ALPHA-RELATED"/>
    <property type="match status" value="1"/>
</dbReference>
<comment type="caution">
    <text evidence="13">The sequence shown here is derived from an EMBL/GenBank/DDBJ whole genome shotgun (WGS) entry which is preliminary data.</text>
</comment>
<dbReference type="InterPro" id="IPR055194">
    <property type="entry name" value="UBR1-like_WH"/>
</dbReference>
<proteinExistence type="inferred from homology"/>
<dbReference type="Pfam" id="PF02207">
    <property type="entry name" value="zf-UBR"/>
    <property type="match status" value="1"/>
</dbReference>
<organism evidence="13 14">
    <name type="scientific">Phytophthora pseudosyringae</name>
    <dbReference type="NCBI Taxonomy" id="221518"/>
    <lineage>
        <taxon>Eukaryota</taxon>
        <taxon>Sar</taxon>
        <taxon>Stramenopiles</taxon>
        <taxon>Oomycota</taxon>
        <taxon>Peronosporomycetes</taxon>
        <taxon>Peronosporales</taxon>
        <taxon>Peronosporaceae</taxon>
        <taxon>Phytophthora</taxon>
    </lineage>
</organism>
<accession>A0A8T1VYT8</accession>
<keyword evidence="5 10" id="KW-0863">Zinc-finger</keyword>
<dbReference type="Proteomes" id="UP000694044">
    <property type="component" value="Unassembled WGS sequence"/>
</dbReference>
<comment type="catalytic activity">
    <reaction evidence="1 10">
        <text>S-ubiquitinyl-[E2 ubiquitin-conjugating enzyme]-L-cysteine + [acceptor protein]-L-lysine = [E2 ubiquitin-conjugating enzyme]-L-cysteine + N(6)-ubiquitinyl-[acceptor protein]-L-lysine.</text>
        <dbReference type="EC" id="2.3.2.27"/>
    </reaction>
</comment>
<dbReference type="Pfam" id="PF22960">
    <property type="entry name" value="WHD_UBR1"/>
    <property type="match status" value="1"/>
</dbReference>
<feature type="zinc finger region" description="UBR-type" evidence="9">
    <location>
        <begin position="100"/>
        <end position="171"/>
    </location>
</feature>
<keyword evidence="4 10" id="KW-0479">Metal-binding</keyword>
<keyword evidence="7 10" id="KW-0862">Zinc</keyword>
<reference evidence="13" key="1">
    <citation type="submission" date="2021-02" db="EMBL/GenBank/DDBJ databases">
        <authorList>
            <person name="Palmer J.M."/>
        </authorList>
    </citation>
    <scope>NUCLEOTIDE SEQUENCE</scope>
    <source>
        <strain evidence="13">SCRP734</strain>
    </source>
</reference>
<comment type="function">
    <text evidence="10">Ubiquitin ligase protein which is a component of the N-end rule pathway. Recognizes and binds to proteins bearing specific N-terminal residues that are destabilizing according to the N-end rule, leading to their ubiquitination and subsequent degradation.</text>
</comment>
<dbReference type="PROSITE" id="PS51157">
    <property type="entry name" value="ZF_UBR"/>
    <property type="match status" value="1"/>
</dbReference>
<dbReference type="EMBL" id="JAGDFM010000131">
    <property type="protein sequence ID" value="KAG7385050.1"/>
    <property type="molecule type" value="Genomic_DNA"/>
</dbReference>
<evidence type="ECO:0000256" key="3">
    <source>
        <dbReference type="ARBA" id="ARBA00022679"/>
    </source>
</evidence>
<evidence type="ECO:0000256" key="8">
    <source>
        <dbReference type="ARBA" id="ARBA00046341"/>
    </source>
</evidence>
<keyword evidence="14" id="KW-1185">Reference proteome</keyword>
<evidence type="ECO:0000256" key="6">
    <source>
        <dbReference type="ARBA" id="ARBA00022786"/>
    </source>
</evidence>
<dbReference type="InterPro" id="IPR039164">
    <property type="entry name" value="UBR1-like"/>
</dbReference>
<evidence type="ECO:0000256" key="10">
    <source>
        <dbReference type="RuleBase" id="RU366018"/>
    </source>
</evidence>
<evidence type="ECO:0000256" key="11">
    <source>
        <dbReference type="SAM" id="MobiDB-lite"/>
    </source>
</evidence>
<dbReference type="InterPro" id="IPR003126">
    <property type="entry name" value="Znf_UBR"/>
</dbReference>
<evidence type="ECO:0000256" key="7">
    <source>
        <dbReference type="ARBA" id="ARBA00022833"/>
    </source>
</evidence>
<evidence type="ECO:0000313" key="14">
    <source>
        <dbReference type="Proteomes" id="UP000694044"/>
    </source>
</evidence>
<dbReference type="OrthoDB" id="26387at2759"/>
<dbReference type="GO" id="GO:0071596">
    <property type="term" value="P:ubiquitin-dependent protein catabolic process via the N-end rule pathway"/>
    <property type="evidence" value="ECO:0007669"/>
    <property type="project" value="UniProtKB-UniRule"/>
</dbReference>
<comment type="pathway">
    <text evidence="2 10">Protein modification; protein ubiquitination.</text>
</comment>
<keyword evidence="6 10" id="KW-0833">Ubl conjugation pathway</keyword>
<gene>
    <name evidence="13" type="primary">UBR2_1</name>
    <name evidence="13" type="ORF">PHYPSEUDO_001986</name>
</gene>
<dbReference type="SMART" id="SM00396">
    <property type="entry name" value="ZnF_UBR1"/>
    <property type="match status" value="1"/>
</dbReference>
<dbReference type="CDD" id="cd19673">
    <property type="entry name" value="UBR-box_UBR3"/>
    <property type="match status" value="1"/>
</dbReference>
<evidence type="ECO:0000259" key="12">
    <source>
        <dbReference type="PROSITE" id="PS51157"/>
    </source>
</evidence>
<feature type="domain" description="UBR-type" evidence="12">
    <location>
        <begin position="100"/>
        <end position="171"/>
    </location>
</feature>
<dbReference type="PANTHER" id="PTHR21497:SF24">
    <property type="entry name" value="E3 UBIQUITIN-PROTEIN LIGASE UBR1"/>
    <property type="match status" value="1"/>
</dbReference>
<name>A0A8T1VYT8_9STRA</name>
<dbReference type="GO" id="GO:0016567">
    <property type="term" value="P:protein ubiquitination"/>
    <property type="evidence" value="ECO:0007669"/>
    <property type="project" value="UniProtKB-UniRule"/>
</dbReference>
<evidence type="ECO:0000256" key="4">
    <source>
        <dbReference type="ARBA" id="ARBA00022723"/>
    </source>
</evidence>
<dbReference type="GO" id="GO:0061630">
    <property type="term" value="F:ubiquitin protein ligase activity"/>
    <property type="evidence" value="ECO:0007669"/>
    <property type="project" value="UniProtKB-UniRule"/>
</dbReference>
<dbReference type="GO" id="GO:0005737">
    <property type="term" value="C:cytoplasm"/>
    <property type="evidence" value="ECO:0007669"/>
    <property type="project" value="TreeGrafter"/>
</dbReference>
<comment type="similarity">
    <text evidence="8 10">Belongs to the E3 ubiquitin-protein ligase UBR1-like family.</text>
</comment>
<feature type="compositionally biased region" description="Acidic residues" evidence="11">
    <location>
        <begin position="1269"/>
        <end position="1281"/>
    </location>
</feature>
<evidence type="ECO:0000256" key="5">
    <source>
        <dbReference type="ARBA" id="ARBA00022771"/>
    </source>
</evidence>
<evidence type="ECO:0000256" key="1">
    <source>
        <dbReference type="ARBA" id="ARBA00000900"/>
    </source>
</evidence>
<dbReference type="FunFam" id="2.10.110.30:FF:000002">
    <property type="entry name" value="Putative e3 ubiquitin-protein ligase ubr3"/>
    <property type="match status" value="1"/>
</dbReference>
<feature type="region of interest" description="Disordered" evidence="11">
    <location>
        <begin position="1207"/>
        <end position="1281"/>
    </location>
</feature>
<feature type="compositionally biased region" description="Low complexity" evidence="11">
    <location>
        <begin position="1216"/>
        <end position="1233"/>
    </location>
</feature>
<dbReference type="EC" id="2.3.2.27" evidence="10"/>
<dbReference type="CDD" id="cd16482">
    <property type="entry name" value="RING-H2_UBR1-like"/>
    <property type="match status" value="1"/>
</dbReference>